<dbReference type="InterPro" id="IPR027838">
    <property type="entry name" value="DUF4585"/>
</dbReference>
<feature type="region of interest" description="Disordered" evidence="1">
    <location>
        <begin position="951"/>
        <end position="1109"/>
    </location>
</feature>
<feature type="compositionally biased region" description="Basic and acidic residues" evidence="1">
    <location>
        <begin position="229"/>
        <end position="244"/>
    </location>
</feature>
<feature type="region of interest" description="Disordered" evidence="1">
    <location>
        <begin position="455"/>
        <end position="497"/>
    </location>
</feature>
<dbReference type="STRING" id="10036.ENSMAUP00000014163"/>
<organism evidence="4">
    <name type="scientific">Mesocricetus auratus</name>
    <name type="common">Golden hamster</name>
    <dbReference type="NCBI Taxonomy" id="10036"/>
    <lineage>
        <taxon>Eukaryota</taxon>
        <taxon>Metazoa</taxon>
        <taxon>Chordata</taxon>
        <taxon>Craniata</taxon>
        <taxon>Vertebrata</taxon>
        <taxon>Euteleostomi</taxon>
        <taxon>Mammalia</taxon>
        <taxon>Eutheria</taxon>
        <taxon>Euarchontoglires</taxon>
        <taxon>Glires</taxon>
        <taxon>Rodentia</taxon>
        <taxon>Myomorpha</taxon>
        <taxon>Muroidea</taxon>
        <taxon>Cricetidae</taxon>
        <taxon>Cricetinae</taxon>
        <taxon>Mesocricetus</taxon>
    </lineage>
</organism>
<feature type="compositionally biased region" description="Basic and acidic residues" evidence="1">
    <location>
        <begin position="1172"/>
        <end position="1189"/>
    </location>
</feature>
<feature type="compositionally biased region" description="Pro residues" evidence="1">
    <location>
        <begin position="157"/>
        <end position="178"/>
    </location>
</feature>
<feature type="compositionally biased region" description="Low complexity" evidence="1">
    <location>
        <begin position="132"/>
        <end position="142"/>
    </location>
</feature>
<feature type="compositionally biased region" description="Basic and acidic residues" evidence="1">
    <location>
        <begin position="647"/>
        <end position="664"/>
    </location>
</feature>
<feature type="compositionally biased region" description="Polar residues" evidence="1">
    <location>
        <begin position="619"/>
        <end position="628"/>
    </location>
</feature>
<evidence type="ECO:0000256" key="1">
    <source>
        <dbReference type="SAM" id="MobiDB-lite"/>
    </source>
</evidence>
<feature type="compositionally biased region" description="Basic and acidic residues" evidence="1">
    <location>
        <begin position="605"/>
        <end position="616"/>
    </location>
</feature>
<evidence type="ECO:0000313" key="5">
    <source>
        <dbReference type="RefSeq" id="XP_021087227.1"/>
    </source>
</evidence>
<proteinExistence type="predicted"/>
<keyword evidence="3" id="KW-1185">Reference proteome</keyword>
<evidence type="ECO:0000313" key="3">
    <source>
        <dbReference type="Proteomes" id="UP000886700"/>
    </source>
</evidence>
<dbReference type="GO" id="GO:0070886">
    <property type="term" value="P:positive regulation of calcineurin-NFAT signaling cascade"/>
    <property type="evidence" value="ECO:0007669"/>
    <property type="project" value="TreeGrafter"/>
</dbReference>
<feature type="compositionally biased region" description="Polar residues" evidence="1">
    <location>
        <begin position="78"/>
        <end position="101"/>
    </location>
</feature>
<feature type="compositionally biased region" description="Polar residues" evidence="1">
    <location>
        <begin position="1"/>
        <end position="18"/>
    </location>
</feature>
<feature type="region of interest" description="Disordered" evidence="1">
    <location>
        <begin position="1"/>
        <end position="27"/>
    </location>
</feature>
<dbReference type="RefSeq" id="XP_005077708.1">
    <property type="nucleotide sequence ID" value="XM_005077651.2"/>
</dbReference>
<gene>
    <name evidence="4 5" type="primary">CUNH10orf71</name>
</gene>
<feature type="region of interest" description="Disordered" evidence="1">
    <location>
        <begin position="514"/>
        <end position="808"/>
    </location>
</feature>
<accession>A0A1U7QNP1</accession>
<feature type="compositionally biased region" description="Polar residues" evidence="1">
    <location>
        <begin position="1037"/>
        <end position="1056"/>
    </location>
</feature>
<sequence length="1409" mass="153135">MQGNKKCTDGFSDTSSIGSVLDDADREVSSLTDRAFRSLCISEAFHDSDPTLSPDITSQGFGAFHQETVSHTNRKSGIWSQLPSQSTEHSGWAATFQQQPKYVQGEEKYPKNSPPTTPAQRRLEVPISGLRSSSKPVSKVSSLIRSFDRTESQPGDSRPPPSKPPALKNPPKFAPPPEGGVNFCFDSAFLTVRRVPAEASNTHPSSHQPGRVPGERESPKNPEVACHSSDSRLRTPDRGTDSFEPRFPSPPLKPAQAEPGRGKEWAPRGTFLHSENSAFESWASHQPKLPERKDIAETIPESKAPKHYEDMPLPKEPHPSESKVSPCQGPANCAQEETRSVSGPQSTSGAWGARAPGSQVFPVEGNASQIDPQTNRSQPPWRKPKTGKGGTDGPHDTLEDKKQPNRRGLPLYSKLNPQGQLPENGVLDMPEDPNGHYSPPFNISKLLTPIIPTKHVLESSDTQPVEISPSPPGQLNGYQEKEAREAQSQESYKSKAPSLLFNLKDVRKRVKSTYSPLPLLKSFDEKTRGNPDGKQEPVNNGVTLPNGLEGNPAELLKEMPADAPSIVHSSTQRDPVINSSESFTDSHPALGSASSKAHFSVNGEAADRSPNEKEDASGVSEQGPSQSGWHPDAREHLPRKHLSLKLRNKESETGQATEKTKPRQLENGLSRSISQETEPEQEMGLQNLPLSQKFSPGPLSPEEEDVFYSDSQSDFTPCLQTKPKFSTSSSDQSFASFDDQQKMWFTEGPREDRKSRVSAGDDQKDEKETVMETDEPQQRALSSGRAGVEGLGQEETQGTAEGWRGKASVEEVNVRGSWVGADKGTALPHGKDLFPLPASANKHRLFPIKDNTLRATPVIKPIILPLLRTVSSEDSLSGAHKENELPRQQWGEDAGGLCASESQEMRNSPLSGNVPGTQQTCVVCEGGEEDPAHAAEISQQARKGSFSFPPLVEEEGAMKPPPDIRGEAPARGKRSADSGKLAAPQPIPTIALPPDDLEDPPPSLPLPTCWEEQGFQSHFLSAPRAGPSGRRLVPSEAATSPNPSSLDESSTCSPVASSVWEEASQAAGEQWLHQEPPGPSPWASPGRARLTRREDMTHGLTWEAEGSDPQLERLANLRTLSPRGTLLADAAEKPEPSVPLERAAAGKPPAVPPKTEKALRRAKKLASKRRKSDQAPEKHTEAWEVKSFTEDTQGTEPERRPVSPGKGHRPRFPAVRSLPLPTHRHSVSCGWEPAGRRPWGLQPPTSQPPYPATQKVLQDPQSGQYFVFDVPLLVKVKTFYDPETGKYVKVSVPSSEEASEPPVQDALAAPYLLYPGFRPVPVTSLMPLRCSSQLAAPTFLRQGPGHRPQSSQGARLQPRPESLAESTQHASAQRPRGPPHSPEEEGAEAPSLSIISTDDLEDFATEGVS</sequence>
<feature type="compositionally biased region" description="Polar residues" evidence="1">
    <location>
        <begin position="340"/>
        <end position="349"/>
    </location>
</feature>
<dbReference type="GeneID" id="101829358"/>
<feature type="compositionally biased region" description="Basic residues" evidence="1">
    <location>
        <begin position="637"/>
        <end position="646"/>
    </location>
</feature>
<protein>
    <submittedName>
        <fullName evidence="4 5">Uncharacterized protein C10orf71 homolog</fullName>
    </submittedName>
</protein>
<dbReference type="PANTHER" id="PTHR33775:SF2">
    <property type="entry name" value="CARDIAC-ENRICHED FHL2-INTERACTING PROTEIN"/>
    <property type="match status" value="1"/>
</dbReference>
<feature type="region of interest" description="Disordered" evidence="1">
    <location>
        <begin position="1339"/>
        <end position="1409"/>
    </location>
</feature>
<feature type="compositionally biased region" description="Acidic residues" evidence="1">
    <location>
        <begin position="1398"/>
        <end position="1409"/>
    </location>
</feature>
<feature type="compositionally biased region" description="Basic and acidic residues" evidence="1">
    <location>
        <begin position="748"/>
        <end position="770"/>
    </location>
</feature>
<dbReference type="eggNOG" id="ENOG502QVE3">
    <property type="taxonomic scope" value="Eukaryota"/>
</dbReference>
<feature type="domain" description="DUF4585" evidence="2">
    <location>
        <begin position="1249"/>
        <end position="1319"/>
    </location>
</feature>
<dbReference type="OrthoDB" id="8945866at2759"/>
<feature type="compositionally biased region" description="Polar residues" evidence="1">
    <location>
        <begin position="366"/>
        <end position="378"/>
    </location>
</feature>
<dbReference type="Pfam" id="PF15232">
    <property type="entry name" value="DUF4585"/>
    <property type="match status" value="1"/>
</dbReference>
<feature type="region of interest" description="Disordered" evidence="1">
    <location>
        <begin position="1125"/>
        <end position="1255"/>
    </location>
</feature>
<feature type="compositionally biased region" description="Basic and acidic residues" evidence="1">
    <location>
        <begin position="522"/>
        <end position="535"/>
    </location>
</feature>
<feature type="region of interest" description="Disordered" evidence="1">
    <location>
        <begin position="196"/>
        <end position="441"/>
    </location>
</feature>
<feature type="region of interest" description="Disordered" evidence="1">
    <location>
        <begin position="46"/>
        <end position="180"/>
    </location>
</feature>
<feature type="compositionally biased region" description="Polar residues" evidence="1">
    <location>
        <begin position="199"/>
        <end position="208"/>
    </location>
</feature>
<evidence type="ECO:0000313" key="4">
    <source>
        <dbReference type="RefSeq" id="XP_005077708.1"/>
    </source>
</evidence>
<dbReference type="PANTHER" id="PTHR33775">
    <property type="entry name" value="CARDIAC-ENRICHED FHL2-INTERACTING PROTEIN-RELATED"/>
    <property type="match status" value="1"/>
</dbReference>
<dbReference type="KEGG" id="maua:101829358"/>
<dbReference type="Proteomes" id="UP000886700">
    <property type="component" value="Unplaced"/>
</dbReference>
<dbReference type="CTD" id="103185851"/>
<feature type="compositionally biased region" description="Basic and acidic residues" evidence="1">
    <location>
        <begin position="962"/>
        <end position="977"/>
    </location>
</feature>
<evidence type="ECO:0000259" key="2">
    <source>
        <dbReference type="Pfam" id="PF15232"/>
    </source>
</evidence>
<dbReference type="RefSeq" id="XP_021087227.1">
    <property type="nucleotide sequence ID" value="XM_021231568.1"/>
</dbReference>
<feature type="compositionally biased region" description="Basic and acidic residues" evidence="1">
    <location>
        <begin position="393"/>
        <end position="403"/>
    </location>
</feature>
<dbReference type="InterPro" id="IPR052303">
    <property type="entry name" value="CEFIP"/>
</dbReference>
<feature type="compositionally biased region" description="Polar residues" evidence="1">
    <location>
        <begin position="709"/>
        <end position="719"/>
    </location>
</feature>
<feature type="compositionally biased region" description="Polar residues" evidence="1">
    <location>
        <begin position="667"/>
        <end position="676"/>
    </location>
</feature>
<reference evidence="4" key="1">
    <citation type="submission" date="2022-04" db="UniProtKB">
        <authorList>
            <consortium name="RefSeq"/>
        </authorList>
    </citation>
    <scope>IDENTIFICATION</scope>
</reference>
<feature type="compositionally biased region" description="Polar residues" evidence="1">
    <location>
        <begin position="567"/>
        <end position="585"/>
    </location>
</feature>
<feature type="compositionally biased region" description="Basic and acidic residues" evidence="1">
    <location>
        <begin position="303"/>
        <end position="321"/>
    </location>
</feature>
<feature type="compositionally biased region" description="Polar residues" evidence="1">
    <location>
        <begin position="50"/>
        <end position="60"/>
    </location>
</feature>
<dbReference type="GO" id="GO:0030018">
    <property type="term" value="C:Z disc"/>
    <property type="evidence" value="ECO:0007669"/>
    <property type="project" value="TreeGrafter"/>
</dbReference>
<name>A0A1U7QNP1_MESAU</name>
<feature type="compositionally biased region" description="Basic residues" evidence="1">
    <location>
        <begin position="1160"/>
        <end position="1171"/>
    </location>
</feature>
<feature type="compositionally biased region" description="Low complexity" evidence="1">
    <location>
        <begin position="725"/>
        <end position="738"/>
    </location>
</feature>